<keyword evidence="2" id="KW-1133">Transmembrane helix</keyword>
<feature type="compositionally biased region" description="Low complexity" evidence="1">
    <location>
        <begin position="377"/>
        <end position="392"/>
    </location>
</feature>
<dbReference type="AlphaFoldDB" id="A0A916NWL2"/>
<protein>
    <recommendedName>
        <fullName evidence="3">FHA domain-containing protein</fullName>
    </recommendedName>
</protein>
<feature type="region of interest" description="Disordered" evidence="1">
    <location>
        <begin position="193"/>
        <end position="259"/>
    </location>
</feature>
<feature type="compositionally biased region" description="Low complexity" evidence="1">
    <location>
        <begin position="204"/>
        <end position="216"/>
    </location>
</feature>
<gene>
    <name evidence="4" type="ORF">LEUCIP111803_02132</name>
</gene>
<proteinExistence type="predicted"/>
<reference evidence="4" key="1">
    <citation type="submission" date="2021-06" db="EMBL/GenBank/DDBJ databases">
        <authorList>
            <person name="Criscuolo A."/>
        </authorList>
    </citation>
    <scope>NUCLEOTIDE SEQUENCE</scope>
    <source>
        <strain evidence="4">CIP111803</strain>
    </source>
</reference>
<dbReference type="CDD" id="cd00060">
    <property type="entry name" value="FHA"/>
    <property type="match status" value="1"/>
</dbReference>
<feature type="region of interest" description="Disordered" evidence="1">
    <location>
        <begin position="273"/>
        <end position="414"/>
    </location>
</feature>
<feature type="compositionally biased region" description="Pro residues" evidence="1">
    <location>
        <begin position="242"/>
        <end position="252"/>
    </location>
</feature>
<comment type="caution">
    <text evidence="4">The sequence shown here is derived from an EMBL/GenBank/DDBJ whole genome shotgun (WGS) entry which is preliminary data.</text>
</comment>
<feature type="domain" description="FHA" evidence="3">
    <location>
        <begin position="457"/>
        <end position="508"/>
    </location>
</feature>
<feature type="compositionally biased region" description="Low complexity" evidence="1">
    <location>
        <begin position="227"/>
        <end position="241"/>
    </location>
</feature>
<dbReference type="Pfam" id="PF00498">
    <property type="entry name" value="FHA"/>
    <property type="match status" value="1"/>
</dbReference>
<evidence type="ECO:0000256" key="2">
    <source>
        <dbReference type="SAM" id="Phobius"/>
    </source>
</evidence>
<keyword evidence="2" id="KW-0812">Transmembrane</keyword>
<dbReference type="EMBL" id="CAJVAP010000028">
    <property type="protein sequence ID" value="CAG7617721.1"/>
    <property type="molecule type" value="Genomic_DNA"/>
</dbReference>
<evidence type="ECO:0000313" key="5">
    <source>
        <dbReference type="Proteomes" id="UP000693892"/>
    </source>
</evidence>
<feature type="transmembrane region" description="Helical" evidence="2">
    <location>
        <begin position="6"/>
        <end position="32"/>
    </location>
</feature>
<keyword evidence="2" id="KW-0472">Membrane</keyword>
<sequence>MAYSGLFAAVVISSIIFGLIALGLTIWGLWAFSRLFPRLGMQSWEGWVPVWNVWRLLERAGLPGWMALGYLALILTFPLRLFHWSHQVPFVFVVFVLWLLPLVSAILQIVAAHRIGTEVGVGGGFTVLAIVLPPLWAMLLAGRIGPRVIAPRAPGYARTGASTVAAAATIPGYAGYAPPASPSGAPVRWAPPVAPPAAPSGQWPAAPVAQAPVAQTPVPPNAPPPAALQLPGPHASSAPHAPAAPPASPAPSGPLGSTTEAEYERLAAEPFAAPPAAPLGAPLAPEPFSWTAASQPSRPEPPASSAPPMHPQASAVRPQAEPAVSEESAPQDPPPPPPVFANDTDALPRLPESDALPPLPSAFSVPPAAPPGRVQDAPSSTSAPASSWADAPPARPAPTPAQAVTRPTGITGVFDAPAAPVPDDGEFDETVVVPRRPTTAWSLVLPDGETFDLGPDTIIGRRPVAADGAETLEIPDPTRTLSKTHVRLRIEDDQPTVEDLGSTNGLLLIHDDGREEDVTPHTRVPATPHMLFGTLQVTLHRLGGAA</sequence>
<keyword evidence="5" id="KW-1185">Reference proteome</keyword>
<accession>A0A916NWL2</accession>
<name>A0A916NWL2_9MICO</name>
<evidence type="ECO:0000259" key="3">
    <source>
        <dbReference type="PROSITE" id="PS50006"/>
    </source>
</evidence>
<feature type="compositionally biased region" description="Low complexity" evidence="1">
    <location>
        <begin position="278"/>
        <end position="297"/>
    </location>
</feature>
<feature type="transmembrane region" description="Helical" evidence="2">
    <location>
        <begin position="119"/>
        <end position="139"/>
    </location>
</feature>
<feature type="transmembrane region" description="Helical" evidence="2">
    <location>
        <begin position="62"/>
        <end position="82"/>
    </location>
</feature>
<organism evidence="4 5">
    <name type="scientific">Leucobacter soli</name>
    <dbReference type="NCBI Taxonomy" id="2812850"/>
    <lineage>
        <taxon>Bacteria</taxon>
        <taxon>Bacillati</taxon>
        <taxon>Actinomycetota</taxon>
        <taxon>Actinomycetes</taxon>
        <taxon>Micrococcales</taxon>
        <taxon>Microbacteriaceae</taxon>
        <taxon>Leucobacter</taxon>
    </lineage>
</organism>
<dbReference type="PROSITE" id="PS50006">
    <property type="entry name" value="FHA_DOMAIN"/>
    <property type="match status" value="1"/>
</dbReference>
<feature type="transmembrane region" description="Helical" evidence="2">
    <location>
        <begin position="88"/>
        <end position="107"/>
    </location>
</feature>
<feature type="compositionally biased region" description="Pro residues" evidence="1">
    <location>
        <begin position="217"/>
        <end position="226"/>
    </location>
</feature>
<evidence type="ECO:0000313" key="4">
    <source>
        <dbReference type="EMBL" id="CAG7617721.1"/>
    </source>
</evidence>
<evidence type="ECO:0000256" key="1">
    <source>
        <dbReference type="SAM" id="MobiDB-lite"/>
    </source>
</evidence>
<feature type="compositionally biased region" description="Pro residues" evidence="1">
    <location>
        <begin position="298"/>
        <end position="310"/>
    </location>
</feature>
<dbReference type="Proteomes" id="UP000693892">
    <property type="component" value="Unassembled WGS sequence"/>
</dbReference>
<dbReference type="RefSeq" id="WP_218116065.1">
    <property type="nucleotide sequence ID" value="NZ_CAJVAP010000028.1"/>
</dbReference>
<dbReference type="InterPro" id="IPR000253">
    <property type="entry name" value="FHA_dom"/>
</dbReference>